<name>A0A454D2F6_VIBHA</name>
<sequence length="47" mass="5576">MRLSDTLAQSFKLVYCQYVAEYLTEFSREILQSQKEGVLDFLKDKKL</sequence>
<evidence type="ECO:0000313" key="2">
    <source>
        <dbReference type="Proteomes" id="UP000008367"/>
    </source>
</evidence>
<accession>A0A454D2F6</accession>
<organism evidence="1 2">
    <name type="scientific">Vibrio harveyi</name>
    <name type="common">Beneckea harveyi</name>
    <dbReference type="NCBI Taxonomy" id="669"/>
    <lineage>
        <taxon>Bacteria</taxon>
        <taxon>Pseudomonadati</taxon>
        <taxon>Pseudomonadota</taxon>
        <taxon>Gammaproteobacteria</taxon>
        <taxon>Vibrionales</taxon>
        <taxon>Vibrionaceae</taxon>
        <taxon>Vibrio</taxon>
    </lineage>
</organism>
<evidence type="ECO:0000313" key="1">
    <source>
        <dbReference type="EMBL" id="EKM32857.1"/>
    </source>
</evidence>
<reference evidence="1 2" key="1">
    <citation type="submission" date="2012-10" db="EMBL/GenBank/DDBJ databases">
        <title>Genome sequence of Vibrio Cholerae HENC-02.</title>
        <authorList>
            <person name="Eppinger M."/>
            <person name="Hasan N.A."/>
            <person name="Sengamalay N."/>
            <person name="Hine E."/>
            <person name="Su Q."/>
            <person name="Daugherty S.C."/>
            <person name="Young S."/>
            <person name="Sadzewicz L."/>
            <person name="Tallon L."/>
            <person name="Cebula T.A."/>
            <person name="Ravel J."/>
            <person name="Colwell R.R."/>
        </authorList>
    </citation>
    <scope>NUCLEOTIDE SEQUENCE [LARGE SCALE GENOMIC DNA]</scope>
    <source>
        <strain evidence="1 2">HENC-02</strain>
    </source>
</reference>
<dbReference type="AlphaFoldDB" id="A0A454D2F6"/>
<feature type="non-terminal residue" evidence="1">
    <location>
        <position position="47"/>
    </location>
</feature>
<protein>
    <submittedName>
        <fullName evidence="1">Uncharacterized protein</fullName>
    </submittedName>
</protein>
<dbReference type="EMBL" id="AJSR01000535">
    <property type="protein sequence ID" value="EKM32857.1"/>
    <property type="molecule type" value="Genomic_DNA"/>
</dbReference>
<proteinExistence type="predicted"/>
<gene>
    <name evidence="1" type="ORF">VCHENC02_1621</name>
</gene>
<comment type="caution">
    <text evidence="1">The sequence shown here is derived from an EMBL/GenBank/DDBJ whole genome shotgun (WGS) entry which is preliminary data.</text>
</comment>
<dbReference type="Proteomes" id="UP000008367">
    <property type="component" value="Unassembled WGS sequence"/>
</dbReference>